<gene>
    <name evidence="3" type="primary">TFC1</name>
    <name evidence="3" type="ORF">H2200_010783</name>
</gene>
<dbReference type="Proteomes" id="UP001172673">
    <property type="component" value="Unassembled WGS sequence"/>
</dbReference>
<dbReference type="PANTHER" id="PTHR13230">
    <property type="entry name" value="GENERAL TRANSCRIPTION FACTOR IIIC, POLYPEPTIDE 5"/>
    <property type="match status" value="1"/>
</dbReference>
<dbReference type="Pfam" id="PF17682">
    <property type="entry name" value="Tau95_N"/>
    <property type="match status" value="1"/>
</dbReference>
<keyword evidence="4" id="KW-1185">Reference proteome</keyword>
<reference evidence="3" key="1">
    <citation type="submission" date="2022-10" db="EMBL/GenBank/DDBJ databases">
        <title>Culturing micro-colonial fungi from biological soil crusts in the Mojave desert and describing Neophaeococcomyces mojavensis, and introducing the new genera and species Taxawa tesnikishii.</title>
        <authorList>
            <person name="Kurbessoian T."/>
            <person name="Stajich J.E."/>
        </authorList>
    </citation>
    <scope>NUCLEOTIDE SEQUENCE</scope>
    <source>
        <strain evidence="3">TK_41</strain>
    </source>
</reference>
<feature type="compositionally biased region" description="Polar residues" evidence="1">
    <location>
        <begin position="215"/>
        <end position="227"/>
    </location>
</feature>
<sequence length="253" mass="28228">MSDVPGKKRLAPRFYVPEVPIVSVEHPCMVQNVDKAIRMLGGDNEIADSLDPENDKPLGLRFQPEDATSREVVSYNKRTNNLLLKVTVAKRTGKKRKRGSDDEFSEDPEYSSTRKDSGYLLQSMTDNPHFGAEIVGLVHSTHIWRTMPDFVYSSKGSVFLNEVKTKFLSQDYPKLKQWSLPRTLGSASVDTEAIPPPVLSMQTLPYSYAYNQNPASKAVTARQTPRDTGTPAEVLPEDGHHEQERPVDGHSSG</sequence>
<dbReference type="AlphaFoldDB" id="A0AA39CDX0"/>
<comment type="caution">
    <text evidence="3">The sequence shown here is derived from an EMBL/GenBank/DDBJ whole genome shotgun (WGS) entry which is preliminary data.</text>
</comment>
<dbReference type="InterPro" id="IPR041499">
    <property type="entry name" value="Tfc1/Sfc1_N"/>
</dbReference>
<dbReference type="GO" id="GO:0001003">
    <property type="term" value="F:RNA polymerase III type 2 promoter sequence-specific DNA binding"/>
    <property type="evidence" value="ECO:0007669"/>
    <property type="project" value="TreeGrafter"/>
</dbReference>
<name>A0AA39CDX0_9EURO</name>
<accession>A0AA39CDX0</accession>
<dbReference type="PANTHER" id="PTHR13230:SF5">
    <property type="entry name" value="GENERAL TRANSCRIPTION FACTOR 3C POLYPEPTIDE 5"/>
    <property type="match status" value="1"/>
</dbReference>
<feature type="region of interest" description="Disordered" evidence="1">
    <location>
        <begin position="94"/>
        <end position="118"/>
    </location>
</feature>
<feature type="region of interest" description="Disordered" evidence="1">
    <location>
        <begin position="215"/>
        <end position="253"/>
    </location>
</feature>
<evidence type="ECO:0000313" key="4">
    <source>
        <dbReference type="Proteomes" id="UP001172673"/>
    </source>
</evidence>
<feature type="compositionally biased region" description="Basic and acidic residues" evidence="1">
    <location>
        <begin position="237"/>
        <end position="253"/>
    </location>
</feature>
<proteinExistence type="predicted"/>
<protein>
    <submittedName>
        <fullName evidence="3">Tau 95 subunit of transcription factor TFIIIC</fullName>
    </submittedName>
</protein>
<dbReference type="Gene3D" id="3.30.200.160">
    <property type="entry name" value="TFIIIC, subcomplex tauA, subunit Sfc1, barrel domain"/>
    <property type="match status" value="1"/>
</dbReference>
<dbReference type="GO" id="GO:0006384">
    <property type="term" value="P:transcription initiation at RNA polymerase III promoter"/>
    <property type="evidence" value="ECO:0007669"/>
    <property type="project" value="InterPro"/>
</dbReference>
<feature type="domain" description="Transcription factor IIIC subunit Tfc1/Sfc1 triple barrel" evidence="2">
    <location>
        <begin position="22"/>
        <end position="153"/>
    </location>
</feature>
<dbReference type="EMBL" id="JAPDRK010000018">
    <property type="protein sequence ID" value="KAJ9604669.1"/>
    <property type="molecule type" value="Genomic_DNA"/>
</dbReference>
<organism evidence="3 4">
    <name type="scientific">Cladophialophora chaetospira</name>
    <dbReference type="NCBI Taxonomy" id="386627"/>
    <lineage>
        <taxon>Eukaryota</taxon>
        <taxon>Fungi</taxon>
        <taxon>Dikarya</taxon>
        <taxon>Ascomycota</taxon>
        <taxon>Pezizomycotina</taxon>
        <taxon>Eurotiomycetes</taxon>
        <taxon>Chaetothyriomycetidae</taxon>
        <taxon>Chaetothyriales</taxon>
        <taxon>Herpotrichiellaceae</taxon>
        <taxon>Cladophialophora</taxon>
    </lineage>
</organism>
<dbReference type="GO" id="GO:0001002">
    <property type="term" value="F:RNA polymerase III type 1 promoter sequence-specific DNA binding"/>
    <property type="evidence" value="ECO:0007669"/>
    <property type="project" value="TreeGrafter"/>
</dbReference>
<evidence type="ECO:0000256" key="1">
    <source>
        <dbReference type="SAM" id="MobiDB-lite"/>
    </source>
</evidence>
<evidence type="ECO:0000259" key="2">
    <source>
        <dbReference type="Pfam" id="PF17682"/>
    </source>
</evidence>
<dbReference type="InterPro" id="IPR042536">
    <property type="entry name" value="TFIIIC_tauA_Sfc1"/>
</dbReference>
<dbReference type="InterPro" id="IPR040454">
    <property type="entry name" value="TF_IIIC_Tfc1/Sfc1"/>
</dbReference>
<dbReference type="GO" id="GO:0000127">
    <property type="term" value="C:transcription factor TFIIIC complex"/>
    <property type="evidence" value="ECO:0007669"/>
    <property type="project" value="InterPro"/>
</dbReference>
<evidence type="ECO:0000313" key="3">
    <source>
        <dbReference type="EMBL" id="KAJ9604669.1"/>
    </source>
</evidence>